<evidence type="ECO:0000256" key="1">
    <source>
        <dbReference type="SAM" id="MobiDB-lite"/>
    </source>
</evidence>
<sequence>MRITGALHGPSTRAAFASGLQPVFLTAGLTGLAAGLLVLTTVRRPTPATTATPMTASADAPVVAQPDPAGAR</sequence>
<proteinExistence type="predicted"/>
<feature type="transmembrane region" description="Helical" evidence="2">
    <location>
        <begin position="20"/>
        <end position="39"/>
    </location>
</feature>
<dbReference type="Proteomes" id="UP000248889">
    <property type="component" value="Unassembled WGS sequence"/>
</dbReference>
<keyword evidence="4" id="KW-1185">Reference proteome</keyword>
<evidence type="ECO:0000256" key="2">
    <source>
        <dbReference type="SAM" id="Phobius"/>
    </source>
</evidence>
<dbReference type="EMBL" id="QKYN01000082">
    <property type="protein sequence ID" value="RAG83653.1"/>
    <property type="molecule type" value="Genomic_DNA"/>
</dbReference>
<protein>
    <submittedName>
        <fullName evidence="3">Uncharacterized protein</fullName>
    </submittedName>
</protein>
<comment type="caution">
    <text evidence="3">The sequence shown here is derived from an EMBL/GenBank/DDBJ whole genome shotgun (WGS) entry which is preliminary data.</text>
</comment>
<dbReference type="AlphaFoldDB" id="A0A2X0IJ47"/>
<feature type="region of interest" description="Disordered" evidence="1">
    <location>
        <begin position="47"/>
        <end position="72"/>
    </location>
</feature>
<keyword evidence="2" id="KW-0472">Membrane</keyword>
<keyword evidence="2" id="KW-1133">Transmembrane helix</keyword>
<evidence type="ECO:0000313" key="3">
    <source>
        <dbReference type="EMBL" id="RAG83653.1"/>
    </source>
</evidence>
<name>A0A2X0IJ47_9ACTN</name>
<dbReference type="RefSeq" id="WP_111503106.1">
    <property type="nucleotide sequence ID" value="NZ_QKYN01000082.1"/>
</dbReference>
<evidence type="ECO:0000313" key="4">
    <source>
        <dbReference type="Proteomes" id="UP000248889"/>
    </source>
</evidence>
<keyword evidence="2" id="KW-0812">Transmembrane</keyword>
<reference evidence="3 4" key="1">
    <citation type="submission" date="2018-06" db="EMBL/GenBank/DDBJ databases">
        <title>Streptacidiphilus pinicola sp. nov., isolated from pine grove soil.</title>
        <authorList>
            <person name="Roh S.G."/>
            <person name="Park S."/>
            <person name="Kim M.-K."/>
            <person name="Yun B.-R."/>
            <person name="Park J."/>
            <person name="Kim M.J."/>
            <person name="Kim Y.S."/>
            <person name="Kim S.B."/>
        </authorList>
    </citation>
    <scope>NUCLEOTIDE SEQUENCE [LARGE SCALE GENOMIC DNA]</scope>
    <source>
        <strain evidence="3 4">MMS16-CNU450</strain>
    </source>
</reference>
<accession>A0A2X0IJ47</accession>
<gene>
    <name evidence="3" type="ORF">DN069_21085</name>
</gene>
<organism evidence="3 4">
    <name type="scientific">Streptacidiphilus pinicola</name>
    <dbReference type="NCBI Taxonomy" id="2219663"/>
    <lineage>
        <taxon>Bacteria</taxon>
        <taxon>Bacillati</taxon>
        <taxon>Actinomycetota</taxon>
        <taxon>Actinomycetes</taxon>
        <taxon>Kitasatosporales</taxon>
        <taxon>Streptomycetaceae</taxon>
        <taxon>Streptacidiphilus</taxon>
    </lineage>
</organism>